<accession>A0A2U1Q2E0</accession>
<keyword evidence="1" id="KW-0813">Transport</keyword>
<name>A0A2U1Q2E0_ARTAN</name>
<evidence type="ECO:0000313" key="1">
    <source>
        <dbReference type="EMBL" id="PWA92194.1"/>
    </source>
</evidence>
<dbReference type="Proteomes" id="UP000245207">
    <property type="component" value="Unassembled WGS sequence"/>
</dbReference>
<dbReference type="OrthoDB" id="1715974at2759"/>
<dbReference type="GO" id="GO:0034220">
    <property type="term" value="P:monoatomic ion transmembrane transport"/>
    <property type="evidence" value="ECO:0007669"/>
    <property type="project" value="UniProtKB-KW"/>
</dbReference>
<dbReference type="AlphaFoldDB" id="A0A2U1Q2E0"/>
<proteinExistence type="predicted"/>
<keyword evidence="2" id="KW-1185">Reference proteome</keyword>
<keyword evidence="1" id="KW-0406">Ion transport</keyword>
<keyword evidence="1" id="KW-0407">Ion channel</keyword>
<reference evidence="1 2" key="1">
    <citation type="journal article" date="2018" name="Mol. Plant">
        <title>The genome of Artemisia annua provides insight into the evolution of Asteraceae family and artemisinin biosynthesis.</title>
        <authorList>
            <person name="Shen Q."/>
            <person name="Zhang L."/>
            <person name="Liao Z."/>
            <person name="Wang S."/>
            <person name="Yan T."/>
            <person name="Shi P."/>
            <person name="Liu M."/>
            <person name="Fu X."/>
            <person name="Pan Q."/>
            <person name="Wang Y."/>
            <person name="Lv Z."/>
            <person name="Lu X."/>
            <person name="Zhang F."/>
            <person name="Jiang W."/>
            <person name="Ma Y."/>
            <person name="Chen M."/>
            <person name="Hao X."/>
            <person name="Li L."/>
            <person name="Tang Y."/>
            <person name="Lv G."/>
            <person name="Zhou Y."/>
            <person name="Sun X."/>
            <person name="Brodelius P.E."/>
            <person name="Rose J.K.C."/>
            <person name="Tang K."/>
        </authorList>
    </citation>
    <scope>NUCLEOTIDE SEQUENCE [LARGE SCALE GENOMIC DNA]</scope>
    <source>
        <strain evidence="2">cv. Huhao1</strain>
        <tissue evidence="1">Leaf</tissue>
    </source>
</reference>
<organism evidence="1 2">
    <name type="scientific">Artemisia annua</name>
    <name type="common">Sweet wormwood</name>
    <dbReference type="NCBI Taxonomy" id="35608"/>
    <lineage>
        <taxon>Eukaryota</taxon>
        <taxon>Viridiplantae</taxon>
        <taxon>Streptophyta</taxon>
        <taxon>Embryophyta</taxon>
        <taxon>Tracheophyta</taxon>
        <taxon>Spermatophyta</taxon>
        <taxon>Magnoliopsida</taxon>
        <taxon>eudicotyledons</taxon>
        <taxon>Gunneridae</taxon>
        <taxon>Pentapetalae</taxon>
        <taxon>asterids</taxon>
        <taxon>campanulids</taxon>
        <taxon>Asterales</taxon>
        <taxon>Asteraceae</taxon>
        <taxon>Asteroideae</taxon>
        <taxon>Anthemideae</taxon>
        <taxon>Artemisiinae</taxon>
        <taxon>Artemisia</taxon>
    </lineage>
</organism>
<comment type="caution">
    <text evidence="1">The sequence shown here is derived from an EMBL/GenBank/DDBJ whole genome shotgun (WGS) entry which is preliminary data.</text>
</comment>
<sequence length="131" mass="15232">MEGVLVETENMLARGRMNLPLSLWFATLRGNDQLLQKLLKEGKVVPSLFPPKPICLFPFIIFMCLWYRSKGLTNTPLWWNHRSKGLTNTPLWWNHRLLECDFYCVESVLLQVKGNQQIHHYGGIIGVTVHK</sequence>
<dbReference type="EMBL" id="PKPP01000484">
    <property type="protein sequence ID" value="PWA92194.1"/>
    <property type="molecule type" value="Genomic_DNA"/>
</dbReference>
<protein>
    <submittedName>
        <fullName evidence="1">Inward rectifying shaker-like K+ channel</fullName>
    </submittedName>
</protein>
<evidence type="ECO:0000313" key="2">
    <source>
        <dbReference type="Proteomes" id="UP000245207"/>
    </source>
</evidence>
<gene>
    <name evidence="1" type="ORF">CTI12_AA082230</name>
</gene>
<dbReference type="STRING" id="35608.A0A2U1Q2E0"/>